<dbReference type="InterPro" id="IPR008979">
    <property type="entry name" value="Galactose-bd-like_sf"/>
</dbReference>
<comment type="caution">
    <text evidence="4">The sequence shown here is derived from an EMBL/GenBank/DDBJ whole genome shotgun (WGS) entry which is preliminary data.</text>
</comment>
<accession>A0A1U7LUX4</accession>
<protein>
    <submittedName>
        <fullName evidence="4">PITH domain-containing protein</fullName>
    </submittedName>
</protein>
<organism evidence="4 5">
    <name type="scientific">Neolecta irregularis (strain DAH-3)</name>
    <dbReference type="NCBI Taxonomy" id="1198029"/>
    <lineage>
        <taxon>Eukaryota</taxon>
        <taxon>Fungi</taxon>
        <taxon>Dikarya</taxon>
        <taxon>Ascomycota</taxon>
        <taxon>Taphrinomycotina</taxon>
        <taxon>Neolectales</taxon>
        <taxon>Neolectaceae</taxon>
        <taxon>Neolecta</taxon>
    </lineage>
</organism>
<dbReference type="Gene3D" id="2.60.120.470">
    <property type="entry name" value="PITH domain"/>
    <property type="match status" value="1"/>
</dbReference>
<dbReference type="SUPFAM" id="SSF49785">
    <property type="entry name" value="Galactose-binding domain-like"/>
    <property type="match status" value="1"/>
</dbReference>
<dbReference type="OrthoDB" id="2635at2759"/>
<proteinExistence type="inferred from homology"/>
<dbReference type="GO" id="GO:0005737">
    <property type="term" value="C:cytoplasm"/>
    <property type="evidence" value="ECO:0007669"/>
    <property type="project" value="EnsemblFungi"/>
</dbReference>
<evidence type="ECO:0000256" key="2">
    <source>
        <dbReference type="SAM" id="MobiDB-lite"/>
    </source>
</evidence>
<name>A0A1U7LUX4_NEOID</name>
<dbReference type="InterPro" id="IPR045099">
    <property type="entry name" value="PITH1-like"/>
</dbReference>
<dbReference type="OMA" id="RLVFKPW"/>
<dbReference type="STRING" id="1198029.A0A1U7LUX4"/>
<feature type="region of interest" description="Disordered" evidence="2">
    <location>
        <begin position="1"/>
        <end position="20"/>
    </location>
</feature>
<evidence type="ECO:0000256" key="1">
    <source>
        <dbReference type="ARBA" id="ARBA00025788"/>
    </source>
</evidence>
<dbReference type="InterPro" id="IPR037047">
    <property type="entry name" value="PITH_dom_sf"/>
</dbReference>
<evidence type="ECO:0000313" key="5">
    <source>
        <dbReference type="Proteomes" id="UP000186594"/>
    </source>
</evidence>
<dbReference type="AlphaFoldDB" id="A0A1U7LUX4"/>
<sequence>MTPTPCSHEHDHDHDHDAPLVSGAADSLYEYIDRDNVRALNEAEEGMGKAIIKPWDSRLDTTQAASQRFRPANHSPYPVSSLQNIILNPSFTGLVKLKSILLRAPCSQESPNSLKIYINRDDLDFSTAADAKPTHTIECAQSNEIIEYPVKPALFANCQSITLFIESSWGADVTTLWYLGLRGEWKKLSKNPVITLYEAAANPSDHKNAVPGANMNSWGTGS</sequence>
<feature type="compositionally biased region" description="Basic and acidic residues" evidence="2">
    <location>
        <begin position="7"/>
        <end position="18"/>
    </location>
</feature>
<comment type="similarity">
    <text evidence="1">Belongs to the PITHD1 family.</text>
</comment>
<dbReference type="InterPro" id="IPR010400">
    <property type="entry name" value="PITH_dom"/>
</dbReference>
<gene>
    <name evidence="4" type="ORF">NEOLI_002444</name>
</gene>
<keyword evidence="5" id="KW-1185">Reference proteome</keyword>
<dbReference type="PANTHER" id="PTHR12175:SF1">
    <property type="entry name" value="PITH DOMAIN-CONTAINING PROTEIN 1"/>
    <property type="match status" value="1"/>
</dbReference>
<dbReference type="EMBL" id="LXFE01000186">
    <property type="protein sequence ID" value="OLL26418.1"/>
    <property type="molecule type" value="Genomic_DNA"/>
</dbReference>
<dbReference type="PANTHER" id="PTHR12175">
    <property type="entry name" value="AD039 HT014 THIOREDOXIN FAMILY TRP26"/>
    <property type="match status" value="1"/>
</dbReference>
<dbReference type="GO" id="GO:0005634">
    <property type="term" value="C:nucleus"/>
    <property type="evidence" value="ECO:0007669"/>
    <property type="project" value="EnsemblFungi"/>
</dbReference>
<dbReference type="Proteomes" id="UP000186594">
    <property type="component" value="Unassembled WGS sequence"/>
</dbReference>
<reference evidence="4 5" key="1">
    <citation type="submission" date="2016-04" db="EMBL/GenBank/DDBJ databases">
        <title>Evolutionary innovation and constraint leading to complex multicellularity in the Ascomycota.</title>
        <authorList>
            <person name="Cisse O."/>
            <person name="Nguyen A."/>
            <person name="Hewitt D.A."/>
            <person name="Jedd G."/>
            <person name="Stajich J.E."/>
        </authorList>
    </citation>
    <scope>NUCLEOTIDE SEQUENCE [LARGE SCALE GENOMIC DNA]</scope>
    <source>
        <strain evidence="4 5">DAH-3</strain>
    </source>
</reference>
<evidence type="ECO:0000259" key="3">
    <source>
        <dbReference type="PROSITE" id="PS51532"/>
    </source>
</evidence>
<feature type="domain" description="PITH" evidence="3">
    <location>
        <begin position="17"/>
        <end position="201"/>
    </location>
</feature>
<dbReference type="PROSITE" id="PS51532">
    <property type="entry name" value="PITH"/>
    <property type="match status" value="1"/>
</dbReference>
<evidence type="ECO:0000313" key="4">
    <source>
        <dbReference type="EMBL" id="OLL26418.1"/>
    </source>
</evidence>
<dbReference type="Pfam" id="PF06201">
    <property type="entry name" value="PITH"/>
    <property type="match status" value="1"/>
</dbReference>